<reference evidence="2" key="1">
    <citation type="journal article" date="2017" name="Nat. Commun.">
        <title>The asparagus genome sheds light on the origin and evolution of a young Y chromosome.</title>
        <authorList>
            <person name="Harkess A."/>
            <person name="Zhou J."/>
            <person name="Xu C."/>
            <person name="Bowers J.E."/>
            <person name="Van der Hulst R."/>
            <person name="Ayyampalayam S."/>
            <person name="Mercati F."/>
            <person name="Riccardi P."/>
            <person name="McKain M.R."/>
            <person name="Kakrana A."/>
            <person name="Tang H."/>
            <person name="Ray J."/>
            <person name="Groenendijk J."/>
            <person name="Arikit S."/>
            <person name="Mathioni S.M."/>
            <person name="Nakano M."/>
            <person name="Shan H."/>
            <person name="Telgmann-Rauber A."/>
            <person name="Kanno A."/>
            <person name="Yue Z."/>
            <person name="Chen H."/>
            <person name="Li W."/>
            <person name="Chen Y."/>
            <person name="Xu X."/>
            <person name="Zhang Y."/>
            <person name="Luo S."/>
            <person name="Chen H."/>
            <person name="Gao J."/>
            <person name="Mao Z."/>
            <person name="Pires J.C."/>
            <person name="Luo M."/>
            <person name="Kudrna D."/>
            <person name="Wing R.A."/>
            <person name="Meyers B.C."/>
            <person name="Yi K."/>
            <person name="Kong H."/>
            <person name="Lavrijsen P."/>
            <person name="Sunseri F."/>
            <person name="Falavigna A."/>
            <person name="Ye Y."/>
            <person name="Leebens-Mack J.H."/>
            <person name="Chen G."/>
        </authorList>
    </citation>
    <scope>NUCLEOTIDE SEQUENCE [LARGE SCALE GENOMIC DNA]</scope>
    <source>
        <strain evidence="2">cv. DH0086</strain>
    </source>
</reference>
<accession>A0A5P1EKB9</accession>
<dbReference type="AlphaFoldDB" id="A0A5P1EKB9"/>
<protein>
    <submittedName>
        <fullName evidence="1">Uncharacterized protein</fullName>
    </submittedName>
</protein>
<evidence type="ECO:0000313" key="1">
    <source>
        <dbReference type="EMBL" id="ONK65041.1"/>
    </source>
</evidence>
<keyword evidence="2" id="KW-1185">Reference proteome</keyword>
<organism evidence="1 2">
    <name type="scientific">Asparagus officinalis</name>
    <name type="common">Garden asparagus</name>
    <dbReference type="NCBI Taxonomy" id="4686"/>
    <lineage>
        <taxon>Eukaryota</taxon>
        <taxon>Viridiplantae</taxon>
        <taxon>Streptophyta</taxon>
        <taxon>Embryophyta</taxon>
        <taxon>Tracheophyta</taxon>
        <taxon>Spermatophyta</taxon>
        <taxon>Magnoliopsida</taxon>
        <taxon>Liliopsida</taxon>
        <taxon>Asparagales</taxon>
        <taxon>Asparagaceae</taxon>
        <taxon>Asparagoideae</taxon>
        <taxon>Asparagus</taxon>
    </lineage>
</organism>
<gene>
    <name evidence="1" type="ORF">A4U43_C07F32870</name>
</gene>
<proteinExistence type="predicted"/>
<dbReference type="Gramene" id="ONK65041">
    <property type="protein sequence ID" value="ONK65041"/>
    <property type="gene ID" value="A4U43_C07F32870"/>
</dbReference>
<evidence type="ECO:0000313" key="2">
    <source>
        <dbReference type="Proteomes" id="UP000243459"/>
    </source>
</evidence>
<dbReference type="Proteomes" id="UP000243459">
    <property type="component" value="Chromosome 7"/>
</dbReference>
<sequence>MGSHGSHILLPGSFGAFAFGTPIEYSTRTRSFDIQFHQRQRQWDRYPQQLLQLLTLNQFELHYQYRLDASDFGAEDTTSFEICKCSCLDLQWCHEGRGLFRSGL</sequence>
<name>A0A5P1EKB9_ASPOF</name>
<dbReference type="EMBL" id="CM007387">
    <property type="protein sequence ID" value="ONK65041.1"/>
    <property type="molecule type" value="Genomic_DNA"/>
</dbReference>